<dbReference type="FunFam" id="3.40.50.11720:FF:000001">
    <property type="entry name" value="3-deoxy-D-manno-octulosonic acid transferase"/>
    <property type="match status" value="1"/>
</dbReference>
<evidence type="ECO:0000256" key="7">
    <source>
        <dbReference type="ARBA" id="ARBA00022968"/>
    </source>
</evidence>
<dbReference type="InterPro" id="IPR039901">
    <property type="entry name" value="Kdotransferase"/>
</dbReference>
<comment type="function">
    <text evidence="12">Involved in lipopolysaccharide (LPS) biosynthesis. Catalyzes the transfer of 3-deoxy-D-manno-octulosonate (Kdo) residue(s) from CMP-Kdo to lipid IV(A), the tetraacyldisaccharide-1,4'-bisphosphate precursor of lipid A.</text>
</comment>
<comment type="similarity">
    <text evidence="3">Belongs to the glycosyltransferase group 1 family. Glycosyltransferase 30 subfamily.</text>
</comment>
<dbReference type="GO" id="GO:0009244">
    <property type="term" value="P:lipopolysaccharide core region biosynthetic process"/>
    <property type="evidence" value="ECO:0007669"/>
    <property type="project" value="UniProtKB-UniRule"/>
</dbReference>
<feature type="active site" description="Proton acceptor" evidence="10">
    <location>
        <position position="60"/>
    </location>
</feature>
<evidence type="ECO:0000256" key="8">
    <source>
        <dbReference type="ARBA" id="ARBA00031445"/>
    </source>
</evidence>
<evidence type="ECO:0000256" key="6">
    <source>
        <dbReference type="ARBA" id="ARBA00022679"/>
    </source>
</evidence>
<dbReference type="InterPro" id="IPR007507">
    <property type="entry name" value="Glycos_transf_N"/>
</dbReference>
<dbReference type="UniPathway" id="UPA00958"/>
<evidence type="ECO:0000256" key="10">
    <source>
        <dbReference type="PIRSR" id="PIRSR639901-1"/>
    </source>
</evidence>
<keyword evidence="7" id="KW-0735">Signal-anchor</keyword>
<dbReference type="InterPro" id="IPR038107">
    <property type="entry name" value="Glycos_transf_N_sf"/>
</dbReference>
<dbReference type="EMBL" id="CAADEZ010000301">
    <property type="protein sequence ID" value="VFJ62177.1"/>
    <property type="molecule type" value="Genomic_DNA"/>
</dbReference>
<evidence type="ECO:0000313" key="16">
    <source>
        <dbReference type="EMBL" id="VFK14597.1"/>
    </source>
</evidence>
<dbReference type="SUPFAM" id="SSF53756">
    <property type="entry name" value="UDP-Glycosyltransferase/glycogen phosphorylase"/>
    <property type="match status" value="1"/>
</dbReference>
<dbReference type="Gene3D" id="3.40.50.2000">
    <property type="entry name" value="Glycogen Phosphorylase B"/>
    <property type="match status" value="1"/>
</dbReference>
<evidence type="ECO:0000259" key="13">
    <source>
        <dbReference type="Pfam" id="PF04413"/>
    </source>
</evidence>
<evidence type="ECO:0000256" key="11">
    <source>
        <dbReference type="PIRSR" id="PIRSR639901-2"/>
    </source>
</evidence>
<dbReference type="GO" id="GO:0043842">
    <property type="term" value="F:Kdo transferase activity"/>
    <property type="evidence" value="ECO:0007669"/>
    <property type="project" value="UniProtKB-EC"/>
</dbReference>
<evidence type="ECO:0000256" key="9">
    <source>
        <dbReference type="ARBA" id="ARBA00049183"/>
    </source>
</evidence>
<comment type="subcellular location">
    <subcellularLocation>
        <location evidence="1">Cell inner membrane</location>
        <topology evidence="1">Single-pass membrane protein</topology>
        <orientation evidence="1">Cytoplasmic side</orientation>
    </subcellularLocation>
    <subcellularLocation>
        <location evidence="12">Cell membrane</location>
    </subcellularLocation>
</comment>
<evidence type="ECO:0000256" key="12">
    <source>
        <dbReference type="RuleBase" id="RU365103"/>
    </source>
</evidence>
<feature type="domain" description="3-deoxy-D-manno-octulosonic-acid transferase N-terminal" evidence="13">
    <location>
        <begin position="32"/>
        <end position="211"/>
    </location>
</feature>
<keyword evidence="6 12" id="KW-0808">Transferase</keyword>
<dbReference type="Gene3D" id="3.40.50.11720">
    <property type="entry name" value="3-Deoxy-D-manno-octulosonic-acid transferase, N-terminal domain"/>
    <property type="match status" value="1"/>
</dbReference>
<feature type="site" description="Transition state stabilizer" evidence="11">
    <location>
        <position position="208"/>
    </location>
</feature>
<keyword evidence="7" id="KW-0812">Transmembrane</keyword>
<evidence type="ECO:0000256" key="1">
    <source>
        <dbReference type="ARBA" id="ARBA00004388"/>
    </source>
</evidence>
<keyword evidence="12" id="KW-0448">Lipopolysaccharide biosynthesis</keyword>
<evidence type="ECO:0000256" key="4">
    <source>
        <dbReference type="ARBA" id="ARBA00012621"/>
    </source>
</evidence>
<gene>
    <name evidence="15" type="ORF">BECKFM1743A_GA0114220_103014</name>
    <name evidence="16" type="ORF">BECKFM1743B_GA0114221_103291</name>
    <name evidence="14" type="ORF">BECKFM1743C_GA0114222_101181</name>
</gene>
<dbReference type="EMBL" id="CAADFL010000329">
    <property type="protein sequence ID" value="VFK14597.1"/>
    <property type="molecule type" value="Genomic_DNA"/>
</dbReference>
<dbReference type="GO" id="GO:0005886">
    <property type="term" value="C:plasma membrane"/>
    <property type="evidence" value="ECO:0007669"/>
    <property type="project" value="UniProtKB-SubCell"/>
</dbReference>
<evidence type="ECO:0000256" key="5">
    <source>
        <dbReference type="ARBA" id="ARBA00019077"/>
    </source>
</evidence>
<evidence type="ECO:0000256" key="3">
    <source>
        <dbReference type="ARBA" id="ARBA00006380"/>
    </source>
</evidence>
<proteinExistence type="inferred from homology"/>
<dbReference type="EMBL" id="CAADFA010000118">
    <property type="protein sequence ID" value="VFJ53035.1"/>
    <property type="molecule type" value="Genomic_DNA"/>
</dbReference>
<keyword evidence="12" id="KW-1003">Cell membrane</keyword>
<dbReference type="FunFam" id="3.40.50.2000:FF:000032">
    <property type="entry name" value="3-deoxy-D-manno-octulosonic acid transferase"/>
    <property type="match status" value="1"/>
</dbReference>
<dbReference type="Pfam" id="PF04413">
    <property type="entry name" value="Glycos_transf_N"/>
    <property type="match status" value="1"/>
</dbReference>
<comment type="pathway">
    <text evidence="2 12">Bacterial outer membrane biogenesis; LPS core biosynthesis.</text>
</comment>
<evidence type="ECO:0000313" key="15">
    <source>
        <dbReference type="EMBL" id="VFJ62177.1"/>
    </source>
</evidence>
<protein>
    <recommendedName>
        <fullName evidence="5 12">3-deoxy-D-manno-octulosonic acid transferase</fullName>
        <shortName evidence="12">Kdo transferase</shortName>
        <ecNumber evidence="4 12">2.4.99.12</ecNumber>
    </recommendedName>
    <alternativeName>
        <fullName evidence="8 12">Lipid IV(A) 3-deoxy-D-manno-octulosonic acid transferase</fullName>
    </alternativeName>
</protein>
<dbReference type="GO" id="GO:0009245">
    <property type="term" value="P:lipid A biosynthetic process"/>
    <property type="evidence" value="ECO:0007669"/>
    <property type="project" value="TreeGrafter"/>
</dbReference>
<dbReference type="EC" id="2.4.99.12" evidence="4 12"/>
<comment type="catalytic activity">
    <reaction evidence="9 12">
        <text>lipid IVA (E. coli) + CMP-3-deoxy-beta-D-manno-octulosonate = alpha-Kdo-(2-&gt;6)-lipid IVA (E. coli) + CMP + H(+)</text>
        <dbReference type="Rhea" id="RHEA:28066"/>
        <dbReference type="ChEBI" id="CHEBI:15378"/>
        <dbReference type="ChEBI" id="CHEBI:58603"/>
        <dbReference type="ChEBI" id="CHEBI:60364"/>
        <dbReference type="ChEBI" id="CHEBI:60377"/>
        <dbReference type="ChEBI" id="CHEBI:85987"/>
        <dbReference type="EC" id="2.4.99.12"/>
    </reaction>
</comment>
<reference evidence="15" key="1">
    <citation type="submission" date="2019-02" db="EMBL/GenBank/DDBJ databases">
        <authorList>
            <person name="Gruber-Vodicka R. H."/>
            <person name="Seah K. B. B."/>
        </authorList>
    </citation>
    <scope>NUCLEOTIDE SEQUENCE</scope>
    <source>
        <strain evidence="15">BECK_BZ163</strain>
        <strain evidence="16">BECK_BZ164</strain>
        <strain evidence="14">BECK_BZ165</strain>
    </source>
</reference>
<accession>A0A450T6L4</accession>
<keyword evidence="12" id="KW-0472">Membrane</keyword>
<name>A0A450T6L4_9GAMM</name>
<dbReference type="PANTHER" id="PTHR42755">
    <property type="entry name" value="3-DEOXY-MANNO-OCTULOSONATE CYTIDYLYLTRANSFERASE"/>
    <property type="match status" value="1"/>
</dbReference>
<organism evidence="15">
    <name type="scientific">Candidatus Kentrum sp. FM</name>
    <dbReference type="NCBI Taxonomy" id="2126340"/>
    <lineage>
        <taxon>Bacteria</taxon>
        <taxon>Pseudomonadati</taxon>
        <taxon>Pseudomonadota</taxon>
        <taxon>Gammaproteobacteria</taxon>
        <taxon>Candidatus Kentrum</taxon>
    </lineage>
</organism>
<sequence>MLLIYSILHYLLMPFVLFRLFWRSLTVRAYQERWQERFGFGKPIDSPGPRIWIHAVSVGEVQAAMPLVHALRARYPETFIVITTTTPTGAARVADAFGATVEHRYLPYDLPDCVRRFLDRVTPSLAIILETELWPNILHTCRNRAIPILLVNARLSAKSAAAYRRVGGITHRMLQDISAIAAQGHADANRLIALGADPDRVRVTGSVKFDVKLRASLLEEGQVIRRYWGVNRSVWIAASTHEGEEEQVLDAFRDVRKSVPDCLLVLAPRHPERFAKVGALVRRRGYNTLLRSTLLHSATPSEAPGESGHTPLPRMMADSCTDVDVFIGDTMGELLMLYAASDVAFVGGSLVRVGGHNMLEPAALGLPILFGPWVFNFAQIAQNLRENGAAQQVRDKAELTEVTVAFLQDANLRHSTGDKGKTFVEGNRGALEQIMMLISDFYD</sequence>
<dbReference type="PANTHER" id="PTHR42755:SF1">
    <property type="entry name" value="3-DEOXY-D-MANNO-OCTULOSONIC ACID TRANSFERASE, MITOCHONDRIAL-RELATED"/>
    <property type="match status" value="1"/>
</dbReference>
<feature type="site" description="Transition state stabilizer" evidence="11">
    <location>
        <position position="130"/>
    </location>
</feature>
<dbReference type="AlphaFoldDB" id="A0A450T6L4"/>
<evidence type="ECO:0000256" key="2">
    <source>
        <dbReference type="ARBA" id="ARBA00004713"/>
    </source>
</evidence>
<evidence type="ECO:0000313" key="14">
    <source>
        <dbReference type="EMBL" id="VFJ53035.1"/>
    </source>
</evidence>